<evidence type="ECO:0000313" key="1">
    <source>
        <dbReference type="EMBL" id="KIK00491.1"/>
    </source>
</evidence>
<evidence type="ECO:0000313" key="2">
    <source>
        <dbReference type="Proteomes" id="UP000054477"/>
    </source>
</evidence>
<dbReference type="Proteomes" id="UP000054477">
    <property type="component" value="Unassembled WGS sequence"/>
</dbReference>
<keyword evidence="2" id="KW-1185">Reference proteome</keyword>
<accession>A0A0C9X660</accession>
<protein>
    <submittedName>
        <fullName evidence="1">Uncharacterized protein</fullName>
    </submittedName>
</protein>
<organism evidence="1 2">
    <name type="scientific">Laccaria amethystina LaAM-08-1</name>
    <dbReference type="NCBI Taxonomy" id="1095629"/>
    <lineage>
        <taxon>Eukaryota</taxon>
        <taxon>Fungi</taxon>
        <taxon>Dikarya</taxon>
        <taxon>Basidiomycota</taxon>
        <taxon>Agaricomycotina</taxon>
        <taxon>Agaricomycetes</taxon>
        <taxon>Agaricomycetidae</taxon>
        <taxon>Agaricales</taxon>
        <taxon>Agaricineae</taxon>
        <taxon>Hydnangiaceae</taxon>
        <taxon>Laccaria</taxon>
    </lineage>
</organism>
<feature type="non-terminal residue" evidence="1">
    <location>
        <position position="1"/>
    </location>
</feature>
<reference evidence="2" key="2">
    <citation type="submission" date="2015-01" db="EMBL/GenBank/DDBJ databases">
        <title>Evolutionary Origins and Diversification of the Mycorrhizal Mutualists.</title>
        <authorList>
            <consortium name="DOE Joint Genome Institute"/>
            <consortium name="Mycorrhizal Genomics Consortium"/>
            <person name="Kohler A."/>
            <person name="Kuo A."/>
            <person name="Nagy L.G."/>
            <person name="Floudas D."/>
            <person name="Copeland A."/>
            <person name="Barry K.W."/>
            <person name="Cichocki N."/>
            <person name="Veneault-Fourrey C."/>
            <person name="LaButti K."/>
            <person name="Lindquist E.A."/>
            <person name="Lipzen A."/>
            <person name="Lundell T."/>
            <person name="Morin E."/>
            <person name="Murat C."/>
            <person name="Riley R."/>
            <person name="Ohm R."/>
            <person name="Sun H."/>
            <person name="Tunlid A."/>
            <person name="Henrissat B."/>
            <person name="Grigoriev I.V."/>
            <person name="Hibbett D.S."/>
            <person name="Martin F."/>
        </authorList>
    </citation>
    <scope>NUCLEOTIDE SEQUENCE [LARGE SCALE GENOMIC DNA]</scope>
    <source>
        <strain evidence="2">LaAM-08-1</strain>
    </source>
</reference>
<reference evidence="1 2" key="1">
    <citation type="submission" date="2014-04" db="EMBL/GenBank/DDBJ databases">
        <authorList>
            <consortium name="DOE Joint Genome Institute"/>
            <person name="Kuo A."/>
            <person name="Kohler A."/>
            <person name="Nagy L.G."/>
            <person name="Floudas D."/>
            <person name="Copeland A."/>
            <person name="Barry K.W."/>
            <person name="Cichocki N."/>
            <person name="Veneault-Fourrey C."/>
            <person name="LaButti K."/>
            <person name="Lindquist E.A."/>
            <person name="Lipzen A."/>
            <person name="Lundell T."/>
            <person name="Morin E."/>
            <person name="Murat C."/>
            <person name="Sun H."/>
            <person name="Tunlid A."/>
            <person name="Henrissat B."/>
            <person name="Grigoriev I.V."/>
            <person name="Hibbett D.S."/>
            <person name="Martin F."/>
            <person name="Nordberg H.P."/>
            <person name="Cantor M.N."/>
            <person name="Hua S.X."/>
        </authorList>
    </citation>
    <scope>NUCLEOTIDE SEQUENCE [LARGE SCALE GENOMIC DNA]</scope>
    <source>
        <strain evidence="1 2">LaAM-08-1</strain>
    </source>
</reference>
<dbReference type="AlphaFoldDB" id="A0A0C9X660"/>
<proteinExistence type="predicted"/>
<sequence length="67" mass="7866">CIQQCSYLCSRYTSIFDQYLVQRYEKHQHPALVVAFLGLTVLLKVAPRRPHWVPEKDEAHILDAAWL</sequence>
<feature type="non-terminal residue" evidence="1">
    <location>
        <position position="67"/>
    </location>
</feature>
<dbReference type="HOGENOM" id="CLU_2819500_0_0_1"/>
<dbReference type="EMBL" id="KN838624">
    <property type="protein sequence ID" value="KIK00491.1"/>
    <property type="molecule type" value="Genomic_DNA"/>
</dbReference>
<gene>
    <name evidence="1" type="ORF">K443DRAFT_75573</name>
</gene>
<name>A0A0C9X660_9AGAR</name>